<reference evidence="2" key="1">
    <citation type="journal article" date="2019" name="Int. J. Syst. Evol. Microbiol.">
        <title>The Global Catalogue of Microorganisms (GCM) 10K type strain sequencing project: providing services to taxonomists for standard genome sequencing and annotation.</title>
        <authorList>
            <consortium name="The Broad Institute Genomics Platform"/>
            <consortium name="The Broad Institute Genome Sequencing Center for Infectious Disease"/>
            <person name="Wu L."/>
            <person name="Ma J."/>
        </authorList>
    </citation>
    <scope>NUCLEOTIDE SEQUENCE [LARGE SCALE GENOMIC DNA]</scope>
    <source>
        <strain evidence="2">IBRC-M 10906</strain>
    </source>
</reference>
<dbReference type="Gene3D" id="2.130.10.10">
    <property type="entry name" value="YVTN repeat-like/Quinoprotein amine dehydrogenase"/>
    <property type="match status" value="1"/>
</dbReference>
<dbReference type="SUPFAM" id="SSF51004">
    <property type="entry name" value="C-terminal (heme d1) domain of cytochrome cd1-nitrite reductase"/>
    <property type="match status" value="1"/>
</dbReference>
<dbReference type="RefSeq" id="WP_377390177.1">
    <property type="nucleotide sequence ID" value="NZ_JBHSAN010000021.1"/>
</dbReference>
<protein>
    <submittedName>
        <fullName evidence="1">YncE family protein</fullName>
    </submittedName>
</protein>
<proteinExistence type="predicted"/>
<evidence type="ECO:0000313" key="1">
    <source>
        <dbReference type="EMBL" id="MFD2800421.1"/>
    </source>
</evidence>
<dbReference type="EMBL" id="JBHUOF010000016">
    <property type="protein sequence ID" value="MFD2800421.1"/>
    <property type="molecule type" value="Genomic_DNA"/>
</dbReference>
<name>A0ABW5WB05_9PSEU</name>
<sequence>MRYVPTRLRPHDLLFAGDRRLWVTGWDGWLGVFDPSGAPVGRITVGEQAHHLAFDCNGLVWITQPTRRVAVVDAVSRVVRAEVSIAGMPHHLALAGRWMVIADHDRGMALVFNSDTRQQVAEVPIAAGPHGPASAPSQGPE</sequence>
<evidence type="ECO:0000313" key="2">
    <source>
        <dbReference type="Proteomes" id="UP001597478"/>
    </source>
</evidence>
<gene>
    <name evidence="1" type="ORF">ACFS2C_13540</name>
</gene>
<accession>A0ABW5WB05</accession>
<dbReference type="InterPro" id="IPR011048">
    <property type="entry name" value="Haem_d1_sf"/>
</dbReference>
<dbReference type="InterPro" id="IPR015943">
    <property type="entry name" value="WD40/YVTN_repeat-like_dom_sf"/>
</dbReference>
<organism evidence="1 2">
    <name type="scientific">Prauserella oleivorans</name>
    <dbReference type="NCBI Taxonomy" id="1478153"/>
    <lineage>
        <taxon>Bacteria</taxon>
        <taxon>Bacillati</taxon>
        <taxon>Actinomycetota</taxon>
        <taxon>Actinomycetes</taxon>
        <taxon>Pseudonocardiales</taxon>
        <taxon>Pseudonocardiaceae</taxon>
        <taxon>Prauserella</taxon>
    </lineage>
</organism>
<comment type="caution">
    <text evidence="1">The sequence shown here is derived from an EMBL/GenBank/DDBJ whole genome shotgun (WGS) entry which is preliminary data.</text>
</comment>
<dbReference type="Proteomes" id="UP001597478">
    <property type="component" value="Unassembled WGS sequence"/>
</dbReference>
<keyword evidence="2" id="KW-1185">Reference proteome</keyword>